<gene>
    <name evidence="1" type="ORF">RHMOL_Rhmol12G0115100</name>
</gene>
<comment type="caution">
    <text evidence="1">The sequence shown here is derived from an EMBL/GenBank/DDBJ whole genome shotgun (WGS) entry which is preliminary data.</text>
</comment>
<proteinExistence type="predicted"/>
<organism evidence="1 2">
    <name type="scientific">Rhododendron molle</name>
    <name type="common">Chinese azalea</name>
    <name type="synonym">Azalea mollis</name>
    <dbReference type="NCBI Taxonomy" id="49168"/>
    <lineage>
        <taxon>Eukaryota</taxon>
        <taxon>Viridiplantae</taxon>
        <taxon>Streptophyta</taxon>
        <taxon>Embryophyta</taxon>
        <taxon>Tracheophyta</taxon>
        <taxon>Spermatophyta</taxon>
        <taxon>Magnoliopsida</taxon>
        <taxon>eudicotyledons</taxon>
        <taxon>Gunneridae</taxon>
        <taxon>Pentapetalae</taxon>
        <taxon>asterids</taxon>
        <taxon>Ericales</taxon>
        <taxon>Ericaceae</taxon>
        <taxon>Ericoideae</taxon>
        <taxon>Rhodoreae</taxon>
        <taxon>Rhododendron</taxon>
    </lineage>
</organism>
<keyword evidence="2" id="KW-1185">Reference proteome</keyword>
<protein>
    <submittedName>
        <fullName evidence="1">Uncharacterized protein</fullName>
    </submittedName>
</protein>
<sequence length="82" mass="8972">MTKFQTMQFRVGCHLQLDILKPTAMSNKGQDAMAAEILRNCRAEIVDGAVKGFMAAEILRNCRAEVVDGAVKAFKLDSVLQG</sequence>
<name>A0ACC0LGW8_RHOML</name>
<evidence type="ECO:0000313" key="2">
    <source>
        <dbReference type="Proteomes" id="UP001062846"/>
    </source>
</evidence>
<dbReference type="Proteomes" id="UP001062846">
    <property type="component" value="Chromosome 12"/>
</dbReference>
<evidence type="ECO:0000313" key="1">
    <source>
        <dbReference type="EMBL" id="KAI8527965.1"/>
    </source>
</evidence>
<dbReference type="EMBL" id="CM046399">
    <property type="protein sequence ID" value="KAI8527965.1"/>
    <property type="molecule type" value="Genomic_DNA"/>
</dbReference>
<reference evidence="1" key="1">
    <citation type="submission" date="2022-02" db="EMBL/GenBank/DDBJ databases">
        <title>Plant Genome Project.</title>
        <authorList>
            <person name="Zhang R.-G."/>
        </authorList>
    </citation>
    <scope>NUCLEOTIDE SEQUENCE</scope>
    <source>
        <strain evidence="1">AT1</strain>
    </source>
</reference>
<accession>A0ACC0LGW8</accession>